<protein>
    <recommendedName>
        <fullName evidence="3">Nephrocystin 3-like N-terminal domain-containing protein</fullName>
    </recommendedName>
</protein>
<feature type="compositionally biased region" description="Basic and acidic residues" evidence="2">
    <location>
        <begin position="1"/>
        <end position="20"/>
    </location>
</feature>
<evidence type="ECO:0000313" key="5">
    <source>
        <dbReference type="Proteomes" id="UP000297245"/>
    </source>
</evidence>
<evidence type="ECO:0000259" key="3">
    <source>
        <dbReference type="Pfam" id="PF24883"/>
    </source>
</evidence>
<dbReference type="Pfam" id="PF24883">
    <property type="entry name" value="NPHP3_N"/>
    <property type="match status" value="1"/>
</dbReference>
<proteinExistence type="predicted"/>
<dbReference type="AlphaFoldDB" id="A0A4S8M8W7"/>
<dbReference type="PANTHER" id="PTHR10039:SF17">
    <property type="entry name" value="FUNGAL STAND N-TERMINAL GOODBYE DOMAIN-CONTAINING PROTEIN-RELATED"/>
    <property type="match status" value="1"/>
</dbReference>
<sequence length="461" mass="51317">MSFENSDKNDPGTVERREAADSVISSLQVSQQPSVHAFQDALGNTFHNTSITTVGGNFTQHINNNINNLNTGGNPDAFLKEKLNPILNPVKKLDNCMKGTRQQLLQDLCEWALKSQNNLAWIYGVAGTGKSAVAVTLAEKFRGMQDQITLALTFHCVKGQETSNLSMLVPTICYQLASVCPGYKEALIDLFNKDQSLIGSGIPLHEQFNLFLNVSLFQKLGEKKIGIIIDGLDEWGTESDQKAFVQGMADLTCQVHQLLIVITSRPLRTEILVELEGKVKKFDLSASYDASADIKLLVEVEKAQGLFIWAVVALGFIEKNVNQKEAIERIITTVKGDSSVDHPYGGLDELYRLVLNKHFSGTSNETYFKEVMKFVLATMEPISPSALKHMLETQNIGPSTTQAVLENLKEVVFDRTGKLHYHLSFAEFLGDKKRSGEWAIEQETSHRELFRACSSYWPINL</sequence>
<keyword evidence="1" id="KW-0677">Repeat</keyword>
<keyword evidence="5" id="KW-1185">Reference proteome</keyword>
<gene>
    <name evidence="4" type="ORF">K435DRAFT_795399</name>
</gene>
<dbReference type="EMBL" id="ML179129">
    <property type="protein sequence ID" value="THU98816.1"/>
    <property type="molecule type" value="Genomic_DNA"/>
</dbReference>
<feature type="domain" description="Nephrocystin 3-like N-terminal" evidence="3">
    <location>
        <begin position="99"/>
        <end position="265"/>
    </location>
</feature>
<name>A0A4S8M8W7_DENBC</name>
<dbReference type="InterPro" id="IPR027417">
    <property type="entry name" value="P-loop_NTPase"/>
</dbReference>
<evidence type="ECO:0000256" key="1">
    <source>
        <dbReference type="ARBA" id="ARBA00022737"/>
    </source>
</evidence>
<dbReference type="OrthoDB" id="5967843at2759"/>
<evidence type="ECO:0000256" key="2">
    <source>
        <dbReference type="SAM" id="MobiDB-lite"/>
    </source>
</evidence>
<dbReference type="InterPro" id="IPR056884">
    <property type="entry name" value="NPHP3-like_N"/>
</dbReference>
<dbReference type="SUPFAM" id="SSF52540">
    <property type="entry name" value="P-loop containing nucleoside triphosphate hydrolases"/>
    <property type="match status" value="1"/>
</dbReference>
<evidence type="ECO:0000313" key="4">
    <source>
        <dbReference type="EMBL" id="THU98816.1"/>
    </source>
</evidence>
<dbReference type="PANTHER" id="PTHR10039">
    <property type="entry name" value="AMELOGENIN"/>
    <property type="match status" value="1"/>
</dbReference>
<reference evidence="4 5" key="1">
    <citation type="journal article" date="2019" name="Nat. Ecol. Evol.">
        <title>Megaphylogeny resolves global patterns of mushroom evolution.</title>
        <authorList>
            <person name="Varga T."/>
            <person name="Krizsan K."/>
            <person name="Foldi C."/>
            <person name="Dima B."/>
            <person name="Sanchez-Garcia M."/>
            <person name="Sanchez-Ramirez S."/>
            <person name="Szollosi G.J."/>
            <person name="Szarkandi J.G."/>
            <person name="Papp V."/>
            <person name="Albert L."/>
            <person name="Andreopoulos W."/>
            <person name="Angelini C."/>
            <person name="Antonin V."/>
            <person name="Barry K.W."/>
            <person name="Bougher N.L."/>
            <person name="Buchanan P."/>
            <person name="Buyck B."/>
            <person name="Bense V."/>
            <person name="Catcheside P."/>
            <person name="Chovatia M."/>
            <person name="Cooper J."/>
            <person name="Damon W."/>
            <person name="Desjardin D."/>
            <person name="Finy P."/>
            <person name="Geml J."/>
            <person name="Haridas S."/>
            <person name="Hughes K."/>
            <person name="Justo A."/>
            <person name="Karasinski D."/>
            <person name="Kautmanova I."/>
            <person name="Kiss B."/>
            <person name="Kocsube S."/>
            <person name="Kotiranta H."/>
            <person name="LaButti K.M."/>
            <person name="Lechner B.E."/>
            <person name="Liimatainen K."/>
            <person name="Lipzen A."/>
            <person name="Lukacs Z."/>
            <person name="Mihaltcheva S."/>
            <person name="Morgado L.N."/>
            <person name="Niskanen T."/>
            <person name="Noordeloos M.E."/>
            <person name="Ohm R.A."/>
            <person name="Ortiz-Santana B."/>
            <person name="Ovrebo C."/>
            <person name="Racz N."/>
            <person name="Riley R."/>
            <person name="Savchenko A."/>
            <person name="Shiryaev A."/>
            <person name="Soop K."/>
            <person name="Spirin V."/>
            <person name="Szebenyi C."/>
            <person name="Tomsovsky M."/>
            <person name="Tulloss R.E."/>
            <person name="Uehling J."/>
            <person name="Grigoriev I.V."/>
            <person name="Vagvolgyi C."/>
            <person name="Papp T."/>
            <person name="Martin F.M."/>
            <person name="Miettinen O."/>
            <person name="Hibbett D.S."/>
            <person name="Nagy L.G."/>
        </authorList>
    </citation>
    <scope>NUCLEOTIDE SEQUENCE [LARGE SCALE GENOMIC DNA]</scope>
    <source>
        <strain evidence="4 5">CBS 962.96</strain>
    </source>
</reference>
<dbReference type="Gene3D" id="3.40.50.300">
    <property type="entry name" value="P-loop containing nucleotide triphosphate hydrolases"/>
    <property type="match status" value="1"/>
</dbReference>
<accession>A0A4S8M8W7</accession>
<dbReference type="Proteomes" id="UP000297245">
    <property type="component" value="Unassembled WGS sequence"/>
</dbReference>
<organism evidence="4 5">
    <name type="scientific">Dendrothele bispora (strain CBS 962.96)</name>
    <dbReference type="NCBI Taxonomy" id="1314807"/>
    <lineage>
        <taxon>Eukaryota</taxon>
        <taxon>Fungi</taxon>
        <taxon>Dikarya</taxon>
        <taxon>Basidiomycota</taxon>
        <taxon>Agaricomycotina</taxon>
        <taxon>Agaricomycetes</taxon>
        <taxon>Agaricomycetidae</taxon>
        <taxon>Agaricales</taxon>
        <taxon>Agaricales incertae sedis</taxon>
        <taxon>Dendrothele</taxon>
    </lineage>
</organism>
<feature type="region of interest" description="Disordered" evidence="2">
    <location>
        <begin position="1"/>
        <end position="21"/>
    </location>
</feature>